<dbReference type="InterPro" id="IPR017896">
    <property type="entry name" value="4Fe4S_Fe-S-bd"/>
</dbReference>
<dbReference type="PROSITE" id="PS00198">
    <property type="entry name" value="4FE4S_FER_1"/>
    <property type="match status" value="1"/>
</dbReference>
<evidence type="ECO:0000313" key="7">
    <source>
        <dbReference type="Proteomes" id="UP000006683"/>
    </source>
</evidence>
<feature type="domain" description="4Fe-4S ferredoxin-type" evidence="5">
    <location>
        <begin position="46"/>
        <end position="79"/>
    </location>
</feature>
<dbReference type="NCBIfam" id="NF041715">
    <property type="entry name" value="arsenate_red_ArrB"/>
    <property type="match status" value="1"/>
</dbReference>
<dbReference type="GO" id="GO:0051539">
    <property type="term" value="F:4 iron, 4 sulfur cluster binding"/>
    <property type="evidence" value="ECO:0007669"/>
    <property type="project" value="UniProtKB-KW"/>
</dbReference>
<dbReference type="AlphaFoldDB" id="E1SUD9"/>
<dbReference type="Proteomes" id="UP000006683">
    <property type="component" value="Chromosome"/>
</dbReference>
<dbReference type="InterPro" id="IPR050954">
    <property type="entry name" value="ET_IronSulfur_Cluster-Binding"/>
</dbReference>
<dbReference type="GeneID" id="67182278"/>
<dbReference type="HOGENOM" id="CLU_043374_1_0_6"/>
<dbReference type="InterPro" id="IPR053684">
    <property type="entry name" value="ArrB_iron-sulfur_subunit"/>
</dbReference>
<keyword evidence="3" id="KW-0408">Iron</keyword>
<keyword evidence="7" id="KW-1185">Reference proteome</keyword>
<dbReference type="STRING" id="550540.Fbal_2069"/>
<evidence type="ECO:0000256" key="2">
    <source>
        <dbReference type="ARBA" id="ARBA00022723"/>
    </source>
</evidence>
<feature type="domain" description="4Fe-4S ferredoxin-type" evidence="5">
    <location>
        <begin position="81"/>
        <end position="109"/>
    </location>
</feature>
<evidence type="ECO:0000256" key="4">
    <source>
        <dbReference type="ARBA" id="ARBA00023014"/>
    </source>
</evidence>
<dbReference type="CDD" id="cd10551">
    <property type="entry name" value="PsrB"/>
    <property type="match status" value="1"/>
</dbReference>
<dbReference type="PROSITE" id="PS51379">
    <property type="entry name" value="4FE4S_FER_2"/>
    <property type="match status" value="3"/>
</dbReference>
<sequence length="233" mass="25546">MKLGMVIDLQKCVGCGGCDIACKTENNTPDDIHWSHHITETVGTFPKVGFNYIPTLCNHCDNAACVEVCPTGAMYKADNGLTLHRNEDCIGCQRCVRACPYQVIGMNRSAPHRHWQDDEALIPGGTASPKMVLDRTGAKHLPYENPERGDTYPVTRPRRTVEKCTLCDHRINVGLKPACVTACPSGARVVGDLSDPNSEVSRLIKLHAPRQLKPEAGTGPNVYYIRTFSVSQS</sequence>
<gene>
    <name evidence="6" type="ordered locus">Fbal_2069</name>
</gene>
<name>E1SUD9_FERBD</name>
<proteinExistence type="predicted"/>
<dbReference type="GO" id="GO:0046872">
    <property type="term" value="F:metal ion binding"/>
    <property type="evidence" value="ECO:0007669"/>
    <property type="project" value="UniProtKB-KW"/>
</dbReference>
<evidence type="ECO:0000259" key="5">
    <source>
        <dbReference type="PROSITE" id="PS51379"/>
    </source>
</evidence>
<dbReference type="PANTHER" id="PTHR43177">
    <property type="entry name" value="PROTEIN NRFC"/>
    <property type="match status" value="1"/>
</dbReference>
<dbReference type="Gene3D" id="3.30.70.20">
    <property type="match status" value="2"/>
</dbReference>
<organism evidence="6 7">
    <name type="scientific">Ferrimonas balearica (strain DSM 9799 / CCM 4581 / KCTC 23876 / PAT)</name>
    <dbReference type="NCBI Taxonomy" id="550540"/>
    <lineage>
        <taxon>Bacteria</taxon>
        <taxon>Pseudomonadati</taxon>
        <taxon>Pseudomonadota</taxon>
        <taxon>Gammaproteobacteria</taxon>
        <taxon>Alteromonadales</taxon>
        <taxon>Ferrimonadaceae</taxon>
        <taxon>Ferrimonas</taxon>
    </lineage>
</organism>
<evidence type="ECO:0000256" key="3">
    <source>
        <dbReference type="ARBA" id="ARBA00023004"/>
    </source>
</evidence>
<keyword evidence="2" id="KW-0479">Metal-binding</keyword>
<keyword evidence="4" id="KW-0411">Iron-sulfur</keyword>
<dbReference type="EMBL" id="CP002209">
    <property type="protein sequence ID" value="ADN76272.1"/>
    <property type="molecule type" value="Genomic_DNA"/>
</dbReference>
<dbReference type="OrthoDB" id="9779457at2"/>
<protein>
    <submittedName>
        <fullName evidence="6">4Fe-4S ferredoxin iron-sulfur binding domain protein</fullName>
    </submittedName>
</protein>
<dbReference type="PANTHER" id="PTHR43177:SF3">
    <property type="entry name" value="PROTEIN NRFC HOMOLOG"/>
    <property type="match status" value="1"/>
</dbReference>
<dbReference type="Pfam" id="PF13247">
    <property type="entry name" value="Fer4_11"/>
    <property type="match status" value="2"/>
</dbReference>
<accession>E1SUD9</accession>
<dbReference type="RefSeq" id="WP_013345578.1">
    <property type="nucleotide sequence ID" value="NC_014541.1"/>
</dbReference>
<dbReference type="eggNOG" id="COG0437">
    <property type="taxonomic scope" value="Bacteria"/>
</dbReference>
<dbReference type="KEGG" id="fbl:Fbal_2069"/>
<evidence type="ECO:0000256" key="1">
    <source>
        <dbReference type="ARBA" id="ARBA00022485"/>
    </source>
</evidence>
<reference evidence="6 7" key="1">
    <citation type="journal article" date="2010" name="Stand. Genomic Sci.">
        <title>Complete genome sequence of Ferrimonas balearica type strain (PAT).</title>
        <authorList>
            <person name="Nolan M."/>
            <person name="Sikorski J."/>
            <person name="Davenport K."/>
            <person name="Lucas S."/>
            <person name="Glavina Del Rio T."/>
            <person name="Tice H."/>
            <person name="Cheng J."/>
            <person name="Goodwin L."/>
            <person name="Pitluck S."/>
            <person name="Liolios K."/>
            <person name="Ivanova N."/>
            <person name="Mavromatis K."/>
            <person name="Ovchinnikova G."/>
            <person name="Pati A."/>
            <person name="Chen A."/>
            <person name="Palaniappan K."/>
            <person name="Land M."/>
            <person name="Hauser L."/>
            <person name="Chang Y."/>
            <person name="Jeffries C."/>
            <person name="Tapia R."/>
            <person name="Brettin T."/>
            <person name="Detter J."/>
            <person name="Han C."/>
            <person name="Yasawong M."/>
            <person name="Rohde M."/>
            <person name="Tindall B."/>
            <person name="Goker M."/>
            <person name="Woyke T."/>
            <person name="Bristow J."/>
            <person name="Eisen J."/>
            <person name="Markowitz V."/>
            <person name="Hugenholtz P."/>
            <person name="Kyrpides N."/>
            <person name="Klenk H."/>
            <person name="Lapidus A."/>
        </authorList>
    </citation>
    <scope>NUCLEOTIDE SEQUENCE [LARGE SCALE GENOMIC DNA]</scope>
    <source>
        <strain evidence="7">DSM 9799 / CCM 4581 / KCTC 23876 / PAT</strain>
    </source>
</reference>
<keyword evidence="1" id="KW-0004">4Fe-4S</keyword>
<evidence type="ECO:0000313" key="6">
    <source>
        <dbReference type="EMBL" id="ADN76272.1"/>
    </source>
</evidence>
<dbReference type="InterPro" id="IPR017900">
    <property type="entry name" value="4Fe4S_Fe_S_CS"/>
</dbReference>
<feature type="domain" description="4Fe-4S ferredoxin-type" evidence="5">
    <location>
        <begin position="3"/>
        <end position="32"/>
    </location>
</feature>
<dbReference type="SUPFAM" id="SSF54862">
    <property type="entry name" value="4Fe-4S ferredoxins"/>
    <property type="match status" value="1"/>
</dbReference>